<evidence type="ECO:0000259" key="1">
    <source>
        <dbReference type="Pfam" id="PF14200"/>
    </source>
</evidence>
<protein>
    <submittedName>
        <fullName evidence="2">Carbohydrate-binding module family 13 protein</fullName>
    </submittedName>
</protein>
<dbReference type="SUPFAM" id="SSF50370">
    <property type="entry name" value="Ricin B-like lectins"/>
    <property type="match status" value="1"/>
</dbReference>
<proteinExistence type="predicted"/>
<dbReference type="Gene3D" id="2.80.10.50">
    <property type="match status" value="1"/>
</dbReference>
<comment type="caution">
    <text evidence="2">The sequence shown here is derived from an EMBL/GenBank/DDBJ whole genome shotgun (WGS) entry which is preliminary data.</text>
</comment>
<dbReference type="InterPro" id="IPR000772">
    <property type="entry name" value="Ricin_B_lectin"/>
</dbReference>
<feature type="domain" description="Ricin B lectin" evidence="1">
    <location>
        <begin position="45"/>
        <end position="128"/>
    </location>
</feature>
<name>A0A9P6DVA2_9AGAM</name>
<accession>A0A9P6DVA2</accession>
<dbReference type="Proteomes" id="UP000886523">
    <property type="component" value="Unassembled WGS sequence"/>
</dbReference>
<organism evidence="2 3">
    <name type="scientific">Hydnum rufescens UP504</name>
    <dbReference type="NCBI Taxonomy" id="1448309"/>
    <lineage>
        <taxon>Eukaryota</taxon>
        <taxon>Fungi</taxon>
        <taxon>Dikarya</taxon>
        <taxon>Basidiomycota</taxon>
        <taxon>Agaricomycotina</taxon>
        <taxon>Agaricomycetes</taxon>
        <taxon>Cantharellales</taxon>
        <taxon>Hydnaceae</taxon>
        <taxon>Hydnum</taxon>
    </lineage>
</organism>
<dbReference type="InterPro" id="IPR035992">
    <property type="entry name" value="Ricin_B-like_lectins"/>
</dbReference>
<dbReference type="EMBL" id="MU129000">
    <property type="protein sequence ID" value="KAF9511480.1"/>
    <property type="molecule type" value="Genomic_DNA"/>
</dbReference>
<reference evidence="2" key="1">
    <citation type="journal article" date="2020" name="Nat. Commun.">
        <title>Large-scale genome sequencing of mycorrhizal fungi provides insights into the early evolution of symbiotic traits.</title>
        <authorList>
            <person name="Miyauchi S."/>
            <person name="Kiss E."/>
            <person name="Kuo A."/>
            <person name="Drula E."/>
            <person name="Kohler A."/>
            <person name="Sanchez-Garcia M."/>
            <person name="Morin E."/>
            <person name="Andreopoulos B."/>
            <person name="Barry K.W."/>
            <person name="Bonito G."/>
            <person name="Buee M."/>
            <person name="Carver A."/>
            <person name="Chen C."/>
            <person name="Cichocki N."/>
            <person name="Clum A."/>
            <person name="Culley D."/>
            <person name="Crous P.W."/>
            <person name="Fauchery L."/>
            <person name="Girlanda M."/>
            <person name="Hayes R.D."/>
            <person name="Keri Z."/>
            <person name="LaButti K."/>
            <person name="Lipzen A."/>
            <person name="Lombard V."/>
            <person name="Magnuson J."/>
            <person name="Maillard F."/>
            <person name="Murat C."/>
            <person name="Nolan M."/>
            <person name="Ohm R.A."/>
            <person name="Pangilinan J."/>
            <person name="Pereira M.F."/>
            <person name="Perotto S."/>
            <person name="Peter M."/>
            <person name="Pfister S."/>
            <person name="Riley R."/>
            <person name="Sitrit Y."/>
            <person name="Stielow J.B."/>
            <person name="Szollosi G."/>
            <person name="Zifcakova L."/>
            <person name="Stursova M."/>
            <person name="Spatafora J.W."/>
            <person name="Tedersoo L."/>
            <person name="Vaario L.M."/>
            <person name="Yamada A."/>
            <person name="Yan M."/>
            <person name="Wang P."/>
            <person name="Xu J."/>
            <person name="Bruns T."/>
            <person name="Baldrian P."/>
            <person name="Vilgalys R."/>
            <person name="Dunand C."/>
            <person name="Henrissat B."/>
            <person name="Grigoriev I.V."/>
            <person name="Hibbett D."/>
            <person name="Nagy L.G."/>
            <person name="Martin F.M."/>
        </authorList>
    </citation>
    <scope>NUCLEOTIDE SEQUENCE</scope>
    <source>
        <strain evidence="2">UP504</strain>
    </source>
</reference>
<evidence type="ECO:0000313" key="3">
    <source>
        <dbReference type="Proteomes" id="UP000886523"/>
    </source>
</evidence>
<gene>
    <name evidence="2" type="ORF">BS47DRAFT_1383462</name>
</gene>
<sequence length="143" mass="15825">MALEFGLPYTIINARAGTAWISTQTTISAFIIMFLMGRATSNDTVWILEDAGDGFVRIKNLNGLGKYFCLEGDISNGTRAICSAHQQTWRIFPESGDPSRFRIAFSSTNSVIDLDNGNPTPGTRVQIWGNDSPNEVWFFVPKV</sequence>
<dbReference type="OrthoDB" id="2131701at2759"/>
<keyword evidence="3" id="KW-1185">Reference proteome</keyword>
<dbReference type="Pfam" id="PF14200">
    <property type="entry name" value="RicinB_lectin_2"/>
    <property type="match status" value="1"/>
</dbReference>
<evidence type="ECO:0000313" key="2">
    <source>
        <dbReference type="EMBL" id="KAF9511480.1"/>
    </source>
</evidence>
<dbReference type="AlphaFoldDB" id="A0A9P6DVA2"/>